<name>A0ABM9A738_9VIBR</name>
<proteinExistence type="predicted"/>
<evidence type="ECO:0000259" key="2">
    <source>
        <dbReference type="Pfam" id="PF07811"/>
    </source>
</evidence>
<accession>A0ABM9A738</accession>
<organism evidence="3 4">
    <name type="scientific">Vibrio marisflavi CECT 7928</name>
    <dbReference type="NCBI Taxonomy" id="634439"/>
    <lineage>
        <taxon>Bacteria</taxon>
        <taxon>Pseudomonadati</taxon>
        <taxon>Pseudomonadota</taxon>
        <taxon>Gammaproteobacteria</taxon>
        <taxon>Vibrionales</taxon>
        <taxon>Vibrionaceae</taxon>
        <taxon>Vibrio</taxon>
    </lineage>
</organism>
<evidence type="ECO:0000256" key="1">
    <source>
        <dbReference type="SAM" id="Phobius"/>
    </source>
</evidence>
<comment type="caution">
    <text evidence="3">The sequence shown here is derived from an EMBL/GenBank/DDBJ whole genome shotgun (WGS) entry which is preliminary data.</text>
</comment>
<sequence>MISKKQSGLSIIEFTIVSSALVLLVLGVVNFGHYVYSMQVLSDVSRTAARLGTVCHVTDLGDIPGLALADNVPTGFTAANIDVDYLDDGGSVVTGTLTDNAVFTTIRYVRARVVDYDYQFVGFLNFLGDDGALTVPEFESTLPVENLGVHADGTFTNC</sequence>
<keyword evidence="1" id="KW-0472">Membrane</keyword>
<keyword evidence="4" id="KW-1185">Reference proteome</keyword>
<dbReference type="Proteomes" id="UP000838748">
    <property type="component" value="Unassembled WGS sequence"/>
</dbReference>
<gene>
    <name evidence="3" type="ORF">VMF7928_03443</name>
</gene>
<dbReference type="EMBL" id="CAKLDM010000002">
    <property type="protein sequence ID" value="CAH0541195.1"/>
    <property type="molecule type" value="Genomic_DNA"/>
</dbReference>
<protein>
    <recommendedName>
        <fullName evidence="2">TadE-like domain-containing protein</fullName>
    </recommendedName>
</protein>
<dbReference type="RefSeq" id="WP_237362921.1">
    <property type="nucleotide sequence ID" value="NZ_CAKLDM010000002.1"/>
</dbReference>
<keyword evidence="1" id="KW-0812">Transmembrane</keyword>
<dbReference type="Pfam" id="PF07811">
    <property type="entry name" value="TadE"/>
    <property type="match status" value="1"/>
</dbReference>
<reference evidence="3" key="1">
    <citation type="submission" date="2021-11" db="EMBL/GenBank/DDBJ databases">
        <authorList>
            <person name="Rodrigo-Torres L."/>
            <person name="Arahal R. D."/>
            <person name="Lucena T."/>
        </authorList>
    </citation>
    <scope>NUCLEOTIDE SEQUENCE</scope>
    <source>
        <strain evidence="3">CECT 7928</strain>
    </source>
</reference>
<evidence type="ECO:0000313" key="3">
    <source>
        <dbReference type="EMBL" id="CAH0541195.1"/>
    </source>
</evidence>
<dbReference type="InterPro" id="IPR012495">
    <property type="entry name" value="TadE-like_dom"/>
</dbReference>
<feature type="transmembrane region" description="Helical" evidence="1">
    <location>
        <begin position="12"/>
        <end position="36"/>
    </location>
</feature>
<keyword evidence="1" id="KW-1133">Transmembrane helix</keyword>
<feature type="domain" description="TadE-like" evidence="2">
    <location>
        <begin position="8"/>
        <end position="50"/>
    </location>
</feature>
<evidence type="ECO:0000313" key="4">
    <source>
        <dbReference type="Proteomes" id="UP000838748"/>
    </source>
</evidence>